<protein>
    <submittedName>
        <fullName evidence="1">Uncharacterized protein</fullName>
    </submittedName>
</protein>
<proteinExistence type="predicted"/>
<accession>A0ABD1ZF16</accession>
<gene>
    <name evidence="1" type="ORF">R1flu_017699</name>
</gene>
<organism evidence="1 2">
    <name type="scientific">Riccia fluitans</name>
    <dbReference type="NCBI Taxonomy" id="41844"/>
    <lineage>
        <taxon>Eukaryota</taxon>
        <taxon>Viridiplantae</taxon>
        <taxon>Streptophyta</taxon>
        <taxon>Embryophyta</taxon>
        <taxon>Marchantiophyta</taxon>
        <taxon>Marchantiopsida</taxon>
        <taxon>Marchantiidae</taxon>
        <taxon>Marchantiales</taxon>
        <taxon>Ricciaceae</taxon>
        <taxon>Riccia</taxon>
    </lineage>
</organism>
<dbReference type="EMBL" id="JBHFFA010000001">
    <property type="protein sequence ID" value="KAL2649571.1"/>
    <property type="molecule type" value="Genomic_DNA"/>
</dbReference>
<evidence type="ECO:0000313" key="1">
    <source>
        <dbReference type="EMBL" id="KAL2649571.1"/>
    </source>
</evidence>
<comment type="caution">
    <text evidence="1">The sequence shown here is derived from an EMBL/GenBank/DDBJ whole genome shotgun (WGS) entry which is preliminary data.</text>
</comment>
<keyword evidence="2" id="KW-1185">Reference proteome</keyword>
<dbReference type="AlphaFoldDB" id="A0ABD1ZF16"/>
<reference evidence="1 2" key="1">
    <citation type="submission" date="2024-09" db="EMBL/GenBank/DDBJ databases">
        <title>Chromosome-scale assembly of Riccia fluitans.</title>
        <authorList>
            <person name="Paukszto L."/>
            <person name="Sawicki J."/>
            <person name="Karawczyk K."/>
            <person name="Piernik-Szablinska J."/>
            <person name="Szczecinska M."/>
            <person name="Mazdziarz M."/>
        </authorList>
    </citation>
    <scope>NUCLEOTIDE SEQUENCE [LARGE SCALE GENOMIC DNA]</scope>
    <source>
        <strain evidence="1">Rf_01</strain>
        <tissue evidence="1">Aerial parts of the thallus</tissue>
    </source>
</reference>
<sequence>MSLRKVPIGSSSSEGSKPGIAVSPAVLRIAAAVPHPGLLLGGYSGELLLDISGIPAAGNVRRPQGLSSVVVQVILVGRVAVWVSVRRCRG</sequence>
<dbReference type="Proteomes" id="UP001605036">
    <property type="component" value="Unassembled WGS sequence"/>
</dbReference>
<evidence type="ECO:0000313" key="2">
    <source>
        <dbReference type="Proteomes" id="UP001605036"/>
    </source>
</evidence>
<name>A0ABD1ZF16_9MARC</name>